<dbReference type="GO" id="GO:0140359">
    <property type="term" value="F:ABC-type transporter activity"/>
    <property type="evidence" value="ECO:0007669"/>
    <property type="project" value="UniProtKB-ARBA"/>
</dbReference>
<dbReference type="Gene3D" id="3.40.50.300">
    <property type="entry name" value="P-loop containing nucleotide triphosphate hydrolases"/>
    <property type="match status" value="1"/>
</dbReference>
<gene>
    <name evidence="5" type="ORF">ENW55_05620</name>
</gene>
<keyword evidence="1" id="KW-0813">Transport</keyword>
<dbReference type="PROSITE" id="PS00211">
    <property type="entry name" value="ABC_TRANSPORTER_1"/>
    <property type="match status" value="1"/>
</dbReference>
<dbReference type="Pfam" id="PF08402">
    <property type="entry name" value="TOBE_2"/>
    <property type="match status" value="1"/>
</dbReference>
<accession>A0A832IF52</accession>
<keyword evidence="3 5" id="KW-0067">ATP-binding</keyword>
<reference evidence="5" key="1">
    <citation type="journal article" date="2020" name="mSystems">
        <title>Genome- and Community-Level Interaction Insights into Carbon Utilization and Element Cycling Functions of Hydrothermarchaeota in Hydrothermal Sediment.</title>
        <authorList>
            <person name="Zhou Z."/>
            <person name="Liu Y."/>
            <person name="Xu W."/>
            <person name="Pan J."/>
            <person name="Luo Z.H."/>
            <person name="Li M."/>
        </authorList>
    </citation>
    <scope>NUCLEOTIDE SEQUENCE [LARGE SCALE GENOMIC DNA]</scope>
    <source>
        <strain evidence="5">SpSt-86</strain>
    </source>
</reference>
<keyword evidence="2" id="KW-0547">Nucleotide-binding</keyword>
<dbReference type="InterPro" id="IPR008995">
    <property type="entry name" value="Mo/tungstate-bd_C_term_dom"/>
</dbReference>
<dbReference type="Pfam" id="PF00005">
    <property type="entry name" value="ABC_tran"/>
    <property type="match status" value="1"/>
</dbReference>
<dbReference type="GO" id="GO:0005524">
    <property type="term" value="F:ATP binding"/>
    <property type="evidence" value="ECO:0007669"/>
    <property type="project" value="UniProtKB-KW"/>
</dbReference>
<evidence type="ECO:0000259" key="4">
    <source>
        <dbReference type="PROSITE" id="PS50893"/>
    </source>
</evidence>
<dbReference type="InterPro" id="IPR013611">
    <property type="entry name" value="Transp-assoc_OB_typ2"/>
</dbReference>
<proteinExistence type="predicted"/>
<dbReference type="SUPFAM" id="SSF50331">
    <property type="entry name" value="MOP-like"/>
    <property type="match status" value="1"/>
</dbReference>
<organism evidence="5">
    <name type="scientific">Pseudothermotoga hypogea</name>
    <dbReference type="NCBI Taxonomy" id="57487"/>
    <lineage>
        <taxon>Bacteria</taxon>
        <taxon>Thermotogati</taxon>
        <taxon>Thermotogota</taxon>
        <taxon>Thermotogae</taxon>
        <taxon>Thermotogales</taxon>
        <taxon>Thermotogaceae</taxon>
        <taxon>Pseudothermotoga</taxon>
    </lineage>
</organism>
<dbReference type="InterPro" id="IPR017871">
    <property type="entry name" value="ABC_transporter-like_CS"/>
</dbReference>
<dbReference type="EMBL" id="DTKQ01000041">
    <property type="protein sequence ID" value="HGZ79441.1"/>
    <property type="molecule type" value="Genomic_DNA"/>
</dbReference>
<dbReference type="PANTHER" id="PTHR42781:SF4">
    <property type="entry name" value="SPERMIDINE_PUTRESCINE IMPORT ATP-BINDING PROTEIN POTA"/>
    <property type="match status" value="1"/>
</dbReference>
<dbReference type="SMART" id="SM00382">
    <property type="entry name" value="AAA"/>
    <property type="match status" value="1"/>
</dbReference>
<dbReference type="PANTHER" id="PTHR42781">
    <property type="entry name" value="SPERMIDINE/PUTRESCINE IMPORT ATP-BINDING PROTEIN POTA"/>
    <property type="match status" value="1"/>
</dbReference>
<dbReference type="GO" id="GO:0043190">
    <property type="term" value="C:ATP-binding cassette (ABC) transporter complex"/>
    <property type="evidence" value="ECO:0007669"/>
    <property type="project" value="InterPro"/>
</dbReference>
<evidence type="ECO:0000256" key="3">
    <source>
        <dbReference type="ARBA" id="ARBA00022840"/>
    </source>
</evidence>
<dbReference type="PROSITE" id="PS50893">
    <property type="entry name" value="ABC_TRANSPORTER_2"/>
    <property type="match status" value="1"/>
</dbReference>
<dbReference type="InterPro" id="IPR050093">
    <property type="entry name" value="ABC_SmlMolc_Importer"/>
</dbReference>
<evidence type="ECO:0000313" key="5">
    <source>
        <dbReference type="EMBL" id="HGZ79441.1"/>
    </source>
</evidence>
<sequence>MTALEIVGLTKVFQKDVMAVRNFNLKVEEGEFVTLLGPSGCGKTTVLRCIAGFERPTSGEIYIFGKFSNEIPPEKRDTAMVFQNYALFPNMTVAQNVAFPMKLRRMNRNDIMEKLSKLFELVKMTGLEDRYPYQLSGGQRQRVALIRALAKDPKILLLDEPLSALDAKIRQELRIELRKIQLNLGITTIYVTHDQEEALLMSDKIVVLNHGVIQQIGTPDEIYNKPANLFVATFIGSNNVFVGQLEDKNTFKWRQYTFRVRESNVRAEVGNKAYMVVRCHAFSFKKIDQFNCFDAQVSLINFSGSTVKVLLRVEDEEIFAEMPMEETKDSQLKLGDKVKVCFDPNSAWVFPGD</sequence>
<comment type="caution">
    <text evidence="5">The sequence shown here is derived from an EMBL/GenBank/DDBJ whole genome shotgun (WGS) entry which is preliminary data.</text>
</comment>
<dbReference type="InterPro" id="IPR003439">
    <property type="entry name" value="ABC_transporter-like_ATP-bd"/>
</dbReference>
<name>A0A832IF52_9THEM</name>
<dbReference type="InterPro" id="IPR003593">
    <property type="entry name" value="AAA+_ATPase"/>
</dbReference>
<evidence type="ECO:0000256" key="2">
    <source>
        <dbReference type="ARBA" id="ARBA00022741"/>
    </source>
</evidence>
<dbReference type="FunFam" id="3.40.50.300:FF:000042">
    <property type="entry name" value="Maltose/maltodextrin ABC transporter, ATP-binding protein"/>
    <property type="match status" value="1"/>
</dbReference>
<dbReference type="InterPro" id="IPR027417">
    <property type="entry name" value="P-loop_NTPase"/>
</dbReference>
<evidence type="ECO:0000256" key="1">
    <source>
        <dbReference type="ARBA" id="ARBA00022448"/>
    </source>
</evidence>
<dbReference type="SUPFAM" id="SSF52540">
    <property type="entry name" value="P-loop containing nucleoside triphosphate hydrolases"/>
    <property type="match status" value="1"/>
</dbReference>
<dbReference type="AlphaFoldDB" id="A0A832IF52"/>
<dbReference type="Gene3D" id="2.40.50.100">
    <property type="match status" value="1"/>
</dbReference>
<protein>
    <submittedName>
        <fullName evidence="5">ABC transporter ATP-binding protein</fullName>
    </submittedName>
</protein>
<feature type="domain" description="ABC transporter" evidence="4">
    <location>
        <begin position="4"/>
        <end position="235"/>
    </location>
</feature>
<dbReference type="GO" id="GO:0016887">
    <property type="term" value="F:ATP hydrolysis activity"/>
    <property type="evidence" value="ECO:0007669"/>
    <property type="project" value="InterPro"/>
</dbReference>